<evidence type="ECO:0000256" key="8">
    <source>
        <dbReference type="ARBA" id="ARBA00022777"/>
    </source>
</evidence>
<evidence type="ECO:0000256" key="7">
    <source>
        <dbReference type="ARBA" id="ARBA00022741"/>
    </source>
</evidence>
<sequence>MMSLRLRLFLLLTAATGLMWLSAVLWINHSTRAEVEKVLDARLREAATMVSSLMADRRIDAATALDGQLSLPASGEAGYSRQLSCQVWSLEGGLLGRSDGAPEAQLTSAAALGFSEAMVDGALWRVYTTVNPDLGVRVMVGDAIEVRDRLVRDVMTGFAVPAAVILPFLAVLIWLSVARGLEPLDRLARGLRARPPQDLSPLPEGPAPREIRPVRRALNRLFAEVEAARTAERDFVAFAAHELKTPLAGLRMQAQIARIAEDDATRRHALRTIERSVDRTDRMVRQLLDLAAVERQAPAAAPVDLHALVRDIAQDLDSAAAARRVRIDASGTQGATLQATPFLVHAALRNLLENAVIASPEGGTVQVSAMAEDGTLTISVTDAGPGIAPAQAGRITERFYRAPGALHDGSGLGLAIVASAAQRLGGRLDLPAADGAGQTARLVLPLRGEVADG</sequence>
<dbReference type="GO" id="GO:0005886">
    <property type="term" value="C:plasma membrane"/>
    <property type="evidence" value="ECO:0007669"/>
    <property type="project" value="TreeGrafter"/>
</dbReference>
<dbReference type="PANTHER" id="PTHR45436">
    <property type="entry name" value="SENSOR HISTIDINE KINASE YKOH"/>
    <property type="match status" value="1"/>
</dbReference>
<dbReference type="EMBL" id="QCYH01000008">
    <property type="protein sequence ID" value="PVA09451.1"/>
    <property type="molecule type" value="Genomic_DNA"/>
</dbReference>
<dbReference type="InterPro" id="IPR036890">
    <property type="entry name" value="HATPase_C_sf"/>
</dbReference>
<dbReference type="Pfam" id="PF00512">
    <property type="entry name" value="HisKA"/>
    <property type="match status" value="1"/>
</dbReference>
<comment type="caution">
    <text evidence="16">The sequence shown here is derived from an EMBL/GenBank/DDBJ whole genome shotgun (WGS) entry which is preliminary data.</text>
</comment>
<keyword evidence="9" id="KW-0067">ATP-binding</keyword>
<keyword evidence="4" id="KW-0597">Phosphoprotein</keyword>
<dbReference type="GO" id="GO:0000155">
    <property type="term" value="F:phosphorelay sensor kinase activity"/>
    <property type="evidence" value="ECO:0007669"/>
    <property type="project" value="InterPro"/>
</dbReference>
<feature type="transmembrane region" description="Helical" evidence="13">
    <location>
        <begin position="158"/>
        <end position="177"/>
    </location>
</feature>
<dbReference type="GO" id="GO:0005524">
    <property type="term" value="F:ATP binding"/>
    <property type="evidence" value="ECO:0007669"/>
    <property type="project" value="UniProtKB-KW"/>
</dbReference>
<evidence type="ECO:0000256" key="6">
    <source>
        <dbReference type="ARBA" id="ARBA00022692"/>
    </source>
</evidence>
<keyword evidence="11" id="KW-0902">Two-component regulatory system</keyword>
<dbReference type="Gene3D" id="1.10.287.130">
    <property type="match status" value="1"/>
</dbReference>
<evidence type="ECO:0000256" key="9">
    <source>
        <dbReference type="ARBA" id="ARBA00022840"/>
    </source>
</evidence>
<evidence type="ECO:0000256" key="13">
    <source>
        <dbReference type="SAM" id="Phobius"/>
    </source>
</evidence>
<feature type="domain" description="HAMP" evidence="15">
    <location>
        <begin position="178"/>
        <end position="230"/>
    </location>
</feature>
<evidence type="ECO:0000259" key="15">
    <source>
        <dbReference type="PROSITE" id="PS50885"/>
    </source>
</evidence>
<organism evidence="16 17">
    <name type="scientific">Pelagivirga sediminicola</name>
    <dbReference type="NCBI Taxonomy" id="2170575"/>
    <lineage>
        <taxon>Bacteria</taxon>
        <taxon>Pseudomonadati</taxon>
        <taxon>Pseudomonadota</taxon>
        <taxon>Alphaproteobacteria</taxon>
        <taxon>Rhodobacterales</taxon>
        <taxon>Paracoccaceae</taxon>
        <taxon>Pelagivirga</taxon>
    </lineage>
</organism>
<dbReference type="OrthoDB" id="9809766at2"/>
<keyword evidence="8 16" id="KW-0418">Kinase</keyword>
<dbReference type="Pfam" id="PF02518">
    <property type="entry name" value="HATPase_c"/>
    <property type="match status" value="1"/>
</dbReference>
<dbReference type="InterPro" id="IPR004358">
    <property type="entry name" value="Sig_transdc_His_kin-like_C"/>
</dbReference>
<keyword evidence="7" id="KW-0547">Nucleotide-binding</keyword>
<dbReference type="EC" id="2.7.13.3" evidence="3"/>
<evidence type="ECO:0000256" key="12">
    <source>
        <dbReference type="ARBA" id="ARBA00023136"/>
    </source>
</evidence>
<comment type="subcellular location">
    <subcellularLocation>
        <location evidence="2">Membrane</location>
        <topology evidence="2">Multi-pass membrane protein</topology>
    </subcellularLocation>
</comment>
<dbReference type="PRINTS" id="PR00344">
    <property type="entry name" value="BCTRLSENSOR"/>
</dbReference>
<evidence type="ECO:0000259" key="14">
    <source>
        <dbReference type="PROSITE" id="PS50109"/>
    </source>
</evidence>
<dbReference type="InterPro" id="IPR003661">
    <property type="entry name" value="HisK_dim/P_dom"/>
</dbReference>
<dbReference type="InterPro" id="IPR050428">
    <property type="entry name" value="TCS_sensor_his_kinase"/>
</dbReference>
<dbReference type="PROSITE" id="PS50109">
    <property type="entry name" value="HIS_KIN"/>
    <property type="match status" value="1"/>
</dbReference>
<name>A0A2T7G4V1_9RHOB</name>
<comment type="catalytic activity">
    <reaction evidence="1">
        <text>ATP + protein L-histidine = ADP + protein N-phospho-L-histidine.</text>
        <dbReference type="EC" id="2.7.13.3"/>
    </reaction>
</comment>
<dbReference type="InterPro" id="IPR036097">
    <property type="entry name" value="HisK_dim/P_sf"/>
</dbReference>
<keyword evidence="5" id="KW-0808">Transferase</keyword>
<keyword evidence="10 13" id="KW-1133">Transmembrane helix</keyword>
<evidence type="ECO:0000313" key="17">
    <source>
        <dbReference type="Proteomes" id="UP000244446"/>
    </source>
</evidence>
<keyword evidence="12 13" id="KW-0472">Membrane</keyword>
<evidence type="ECO:0000256" key="5">
    <source>
        <dbReference type="ARBA" id="ARBA00022679"/>
    </source>
</evidence>
<feature type="domain" description="Histidine kinase" evidence="14">
    <location>
        <begin position="238"/>
        <end position="448"/>
    </location>
</feature>
<evidence type="ECO:0000313" key="16">
    <source>
        <dbReference type="EMBL" id="PVA09451.1"/>
    </source>
</evidence>
<gene>
    <name evidence="16" type="ORF">DC366_13755</name>
</gene>
<evidence type="ECO:0000256" key="10">
    <source>
        <dbReference type="ARBA" id="ARBA00022989"/>
    </source>
</evidence>
<evidence type="ECO:0000256" key="4">
    <source>
        <dbReference type="ARBA" id="ARBA00022553"/>
    </source>
</evidence>
<proteinExistence type="predicted"/>
<evidence type="ECO:0000256" key="3">
    <source>
        <dbReference type="ARBA" id="ARBA00012438"/>
    </source>
</evidence>
<dbReference type="SUPFAM" id="SSF55874">
    <property type="entry name" value="ATPase domain of HSP90 chaperone/DNA topoisomerase II/histidine kinase"/>
    <property type="match status" value="1"/>
</dbReference>
<dbReference type="SUPFAM" id="SSF47384">
    <property type="entry name" value="Homodimeric domain of signal transducing histidine kinase"/>
    <property type="match status" value="1"/>
</dbReference>
<dbReference type="InterPro" id="IPR003660">
    <property type="entry name" value="HAMP_dom"/>
</dbReference>
<dbReference type="CDD" id="cd00075">
    <property type="entry name" value="HATPase"/>
    <property type="match status" value="1"/>
</dbReference>
<dbReference type="InterPro" id="IPR005467">
    <property type="entry name" value="His_kinase_dom"/>
</dbReference>
<keyword evidence="6 13" id="KW-0812">Transmembrane</keyword>
<dbReference type="PANTHER" id="PTHR45436:SF14">
    <property type="entry name" value="SENSOR PROTEIN QSEC"/>
    <property type="match status" value="1"/>
</dbReference>
<dbReference type="PROSITE" id="PS50885">
    <property type="entry name" value="HAMP"/>
    <property type="match status" value="1"/>
</dbReference>
<dbReference type="SMART" id="SM00387">
    <property type="entry name" value="HATPase_c"/>
    <property type="match status" value="1"/>
</dbReference>
<evidence type="ECO:0000256" key="11">
    <source>
        <dbReference type="ARBA" id="ARBA00023012"/>
    </source>
</evidence>
<dbReference type="AlphaFoldDB" id="A0A2T7G4V1"/>
<accession>A0A2T7G4V1</accession>
<reference evidence="16 17" key="1">
    <citation type="submission" date="2018-04" db="EMBL/GenBank/DDBJ databases">
        <title>Pelagivirga bohaiensis gen. nov., sp. nov., a bacterium isolated from the Bohai Sea.</title>
        <authorList>
            <person name="Ji X."/>
        </authorList>
    </citation>
    <scope>NUCLEOTIDE SEQUENCE [LARGE SCALE GENOMIC DNA]</scope>
    <source>
        <strain evidence="16 17">BH-SD19</strain>
    </source>
</reference>
<evidence type="ECO:0000256" key="1">
    <source>
        <dbReference type="ARBA" id="ARBA00000085"/>
    </source>
</evidence>
<dbReference type="Proteomes" id="UP000244446">
    <property type="component" value="Unassembled WGS sequence"/>
</dbReference>
<dbReference type="CDD" id="cd00082">
    <property type="entry name" value="HisKA"/>
    <property type="match status" value="1"/>
</dbReference>
<keyword evidence="17" id="KW-1185">Reference proteome</keyword>
<dbReference type="SMART" id="SM00388">
    <property type="entry name" value="HisKA"/>
    <property type="match status" value="1"/>
</dbReference>
<dbReference type="InterPro" id="IPR003594">
    <property type="entry name" value="HATPase_dom"/>
</dbReference>
<protein>
    <recommendedName>
        <fullName evidence="3">histidine kinase</fullName>
        <ecNumber evidence="3">2.7.13.3</ecNumber>
    </recommendedName>
</protein>
<evidence type="ECO:0000256" key="2">
    <source>
        <dbReference type="ARBA" id="ARBA00004141"/>
    </source>
</evidence>
<dbReference type="Gene3D" id="3.30.565.10">
    <property type="entry name" value="Histidine kinase-like ATPase, C-terminal domain"/>
    <property type="match status" value="1"/>
</dbReference>